<dbReference type="RefSeq" id="WP_003745996.1">
    <property type="nucleotide sequence ID" value="NZ_CM001051.1"/>
</dbReference>
<dbReference type="PATRIC" id="fig|702453.3.peg.623"/>
<proteinExistence type="predicted"/>
<name>E3ZMX7_LISSE</name>
<reference evidence="1" key="1">
    <citation type="journal article" date="2010" name="Microbiol. Resour. Announc.">
        <title>Comparative genomics of the bacterial genus Listeria: Genome evolution is characterized by limited gene acquisition and limited gene loss.</title>
        <authorList>
            <person name="den Bakker H.C."/>
            <person name="Cummings C.A."/>
            <person name="Ferreira V."/>
            <person name="Vatta P."/>
            <person name="Orsi R.H."/>
            <person name="Degoricija L."/>
            <person name="Barker M."/>
            <person name="Petrauskene O."/>
            <person name="Furtado M.R."/>
            <person name="Wiedmann M."/>
        </authorList>
    </citation>
    <scope>NUCLEOTIDE SEQUENCE [LARGE SCALE GENOMIC DNA]</scope>
    <source>
        <strain evidence="1">FSL N1-067</strain>
    </source>
</reference>
<sequence>MMKTVIKEFTNYITESTYVGCDELITYTFENKFKARVVEMMYTNLFALVEIDPRDEKRYYFSDLTRDEVFTMLKNIKNK</sequence>
<evidence type="ECO:0000313" key="1">
    <source>
        <dbReference type="EMBL" id="EFS01021.1"/>
    </source>
</evidence>
<dbReference type="Proteomes" id="UP000004302">
    <property type="component" value="Chromosome"/>
</dbReference>
<dbReference type="HOGENOM" id="CLU_2585482_0_0_9"/>
<gene>
    <name evidence="1" type="ORF">NT03LS_0804</name>
</gene>
<dbReference type="AlphaFoldDB" id="E3ZMX7"/>
<dbReference type="EMBL" id="ADXJ01000369">
    <property type="protein sequence ID" value="EFS01021.1"/>
    <property type="molecule type" value="Genomic_DNA"/>
</dbReference>
<protein>
    <submittedName>
        <fullName evidence="1">Gp32 protein</fullName>
    </submittedName>
</protein>
<organism evidence="1">
    <name type="scientific">Listeria seeligeri FSL N1-067</name>
    <dbReference type="NCBI Taxonomy" id="702453"/>
    <lineage>
        <taxon>Bacteria</taxon>
        <taxon>Bacillati</taxon>
        <taxon>Bacillota</taxon>
        <taxon>Bacilli</taxon>
        <taxon>Bacillales</taxon>
        <taxon>Listeriaceae</taxon>
        <taxon>Listeria</taxon>
    </lineage>
</organism>
<comment type="caution">
    <text evidence="1">The sequence shown here is derived from an EMBL/GenBank/DDBJ whole genome shotgun (WGS) entry which is preliminary data.</text>
</comment>
<accession>E3ZMX7</accession>